<protein>
    <submittedName>
        <fullName evidence="1">Uncharacterized protein</fullName>
    </submittedName>
</protein>
<dbReference type="EMBL" id="CP064792">
    <property type="protein sequence ID" value="QSG16376.1"/>
    <property type="molecule type" value="Genomic_DNA"/>
</dbReference>
<geneLocation type="plasmid" evidence="1 2">
    <name>pHSR-Est01</name>
</geneLocation>
<dbReference type="RefSeq" id="WP_229123038.1">
    <property type="nucleotide sequence ID" value="NZ_CP064792.1"/>
</dbReference>
<dbReference type="Proteomes" id="UP000663292">
    <property type="component" value="Plasmid pHSR-Est01"/>
</dbReference>
<keyword evidence="2" id="KW-1185">Reference proteome</keyword>
<name>A0A897P2D0_9EURY</name>
<accession>A0A897P2D0</accession>
<evidence type="ECO:0000313" key="1">
    <source>
        <dbReference type="EMBL" id="QSG16376.1"/>
    </source>
</evidence>
<dbReference type="GeneID" id="68859491"/>
<gene>
    <name evidence="1" type="ORF">HSEST_3112</name>
</gene>
<keyword evidence="1" id="KW-0614">Plasmid</keyword>
<dbReference type="AlphaFoldDB" id="A0A897P2D0"/>
<proteinExistence type="predicted"/>
<organism evidence="1 2">
    <name type="scientific">Halapricum desulfuricans</name>
    <dbReference type="NCBI Taxonomy" id="2841257"/>
    <lineage>
        <taxon>Archaea</taxon>
        <taxon>Methanobacteriati</taxon>
        <taxon>Methanobacteriota</taxon>
        <taxon>Stenosarchaea group</taxon>
        <taxon>Halobacteria</taxon>
        <taxon>Halobacteriales</taxon>
        <taxon>Haloarculaceae</taxon>
        <taxon>Halapricum</taxon>
    </lineage>
</organism>
<reference evidence="1 2" key="1">
    <citation type="submission" date="2020-11" db="EMBL/GenBank/DDBJ databases">
        <title>Carbohydrate-dependent, anaerobic sulfur respiration: A novel catabolism in halophilic archaea.</title>
        <authorList>
            <person name="Sorokin D.Y."/>
            <person name="Messina E."/>
            <person name="Smedile F."/>
            <person name="La Cono V."/>
            <person name="Hallsworth J.E."/>
            <person name="Yakimov M.M."/>
        </authorList>
    </citation>
    <scope>NUCLEOTIDE SEQUENCE [LARGE SCALE GENOMIC DNA]</scope>
    <source>
        <strain evidence="1 2">HSR-Est</strain>
        <plasmid evidence="1 2">pHSR-Est01</plasmid>
    </source>
</reference>
<evidence type="ECO:0000313" key="2">
    <source>
        <dbReference type="Proteomes" id="UP000663292"/>
    </source>
</evidence>
<sequence length="98" mass="10878">MRINTSEKLNEEHIDNSVRVNLSGGYERGFWNQNHGAVLLVSADSISTVIPGTDLGLNEDLEQCCSCGALIMEDCRLDNCRWCGEEDFEEPATVQNIS</sequence>